<sequence length="138" mass="15481">MSYHIAKDKVPAATVEQVRFKNLLKTMDPRYELPSLTKLLCMKSTATNDHTGEHIVEALQNAIASWKLYEKYLVAITTNNGSNIVKAVELNEWLRMQSFGHRLHLAIGHGASASPGPFLCARELKADFRTARRKGDIC</sequence>
<dbReference type="Proteomes" id="UP000327493">
    <property type="component" value="Chromosome 12"/>
</dbReference>
<reference evidence="1 2" key="1">
    <citation type="submission" date="2019-08" db="EMBL/GenBank/DDBJ databases">
        <title>A chromosome-level genome assembly, high-density linkage maps, and genome scans reveal the genomic architecture of hybrid incompatibilities underlying speciation via character displacement in darters (Percidae: Etheostominae).</title>
        <authorList>
            <person name="Moran R.L."/>
            <person name="Catchen J.M."/>
            <person name="Fuller R.C."/>
        </authorList>
    </citation>
    <scope>NUCLEOTIDE SEQUENCE [LARGE SCALE GENOMIC DNA]</scope>
    <source>
        <strain evidence="1">EspeVRDwgs_2016</strain>
        <tissue evidence="1">Muscle</tissue>
    </source>
</reference>
<dbReference type="AlphaFoldDB" id="A0A5J5D2C6"/>
<gene>
    <name evidence="1" type="ORF">FQN60_016366</name>
</gene>
<name>A0A5J5D2C6_9PERO</name>
<dbReference type="SUPFAM" id="SSF53098">
    <property type="entry name" value="Ribonuclease H-like"/>
    <property type="match status" value="1"/>
</dbReference>
<proteinExistence type="predicted"/>
<dbReference type="InterPro" id="IPR012337">
    <property type="entry name" value="RNaseH-like_sf"/>
</dbReference>
<evidence type="ECO:0000313" key="1">
    <source>
        <dbReference type="EMBL" id="KAA8587504.1"/>
    </source>
</evidence>
<evidence type="ECO:0008006" key="3">
    <source>
        <dbReference type="Google" id="ProtNLM"/>
    </source>
</evidence>
<dbReference type="InterPro" id="IPR052035">
    <property type="entry name" value="ZnF_BED_domain_contain"/>
</dbReference>
<keyword evidence="2" id="KW-1185">Reference proteome</keyword>
<accession>A0A5J5D2C6</accession>
<organism evidence="1 2">
    <name type="scientific">Etheostoma spectabile</name>
    <name type="common">orangethroat darter</name>
    <dbReference type="NCBI Taxonomy" id="54343"/>
    <lineage>
        <taxon>Eukaryota</taxon>
        <taxon>Metazoa</taxon>
        <taxon>Chordata</taxon>
        <taxon>Craniata</taxon>
        <taxon>Vertebrata</taxon>
        <taxon>Euteleostomi</taxon>
        <taxon>Actinopterygii</taxon>
        <taxon>Neopterygii</taxon>
        <taxon>Teleostei</taxon>
        <taxon>Neoteleostei</taxon>
        <taxon>Acanthomorphata</taxon>
        <taxon>Eupercaria</taxon>
        <taxon>Perciformes</taxon>
        <taxon>Percoidei</taxon>
        <taxon>Percidae</taxon>
        <taxon>Etheostomatinae</taxon>
        <taxon>Etheostoma</taxon>
    </lineage>
</organism>
<dbReference type="EMBL" id="VOFY01000012">
    <property type="protein sequence ID" value="KAA8587504.1"/>
    <property type="molecule type" value="Genomic_DNA"/>
</dbReference>
<evidence type="ECO:0000313" key="2">
    <source>
        <dbReference type="Proteomes" id="UP000327493"/>
    </source>
</evidence>
<dbReference type="PANTHER" id="PTHR46481">
    <property type="entry name" value="ZINC FINGER BED DOMAIN-CONTAINING PROTEIN 4"/>
    <property type="match status" value="1"/>
</dbReference>
<dbReference type="PANTHER" id="PTHR46481:SF9">
    <property type="entry name" value="ZINC FINGER BED DOMAIN-CONTAINING PROTEIN 1-LIKE"/>
    <property type="match status" value="1"/>
</dbReference>
<comment type="caution">
    <text evidence="1">The sequence shown here is derived from an EMBL/GenBank/DDBJ whole genome shotgun (WGS) entry which is preliminary data.</text>
</comment>
<protein>
    <recommendedName>
        <fullName evidence="3">DUF659 domain-containing protein</fullName>
    </recommendedName>
</protein>